<dbReference type="EMBL" id="JAKNRV010000033">
    <property type="protein sequence ID" value="MCK1783995.1"/>
    <property type="molecule type" value="Genomic_DNA"/>
</dbReference>
<name>A0ABT0EE49_9PSED</name>
<evidence type="ECO:0000313" key="2">
    <source>
        <dbReference type="Proteomes" id="UP001317085"/>
    </source>
</evidence>
<reference evidence="1 2" key="1">
    <citation type="submission" date="2022-02" db="EMBL/GenBank/DDBJ databases">
        <title>Comparative genomics of the first Antarctic Pseudomonas spp. capable of biotransforming 2,4,6-Trinitrotoluene.</title>
        <authorList>
            <person name="Cabrera M.A."/>
            <person name="Marquez S.L."/>
            <person name="Perez-Donoso J.M."/>
        </authorList>
    </citation>
    <scope>NUCLEOTIDE SEQUENCE [LARGE SCALE GENOMIC DNA]</scope>
    <source>
        <strain evidence="1 2">TNT11</strain>
    </source>
</reference>
<keyword evidence="2" id="KW-1185">Reference proteome</keyword>
<evidence type="ECO:0000313" key="1">
    <source>
        <dbReference type="EMBL" id="MCK1783995.1"/>
    </source>
</evidence>
<dbReference type="RefSeq" id="WP_247397565.1">
    <property type="nucleotide sequence ID" value="NZ_JAKNRV010000033.1"/>
</dbReference>
<accession>A0ABT0EE49</accession>
<comment type="caution">
    <text evidence="1">The sequence shown here is derived from an EMBL/GenBank/DDBJ whole genome shotgun (WGS) entry which is preliminary data.</text>
</comment>
<gene>
    <name evidence="1" type="ORF">L9Z73_06375</name>
</gene>
<dbReference type="Proteomes" id="UP001317085">
    <property type="component" value="Unassembled WGS sequence"/>
</dbReference>
<sequence>MKQRERPINTCMICGVPFTWRKKWARCREKVRYCLELRRRSILSSGSKVVI</sequence>
<protein>
    <submittedName>
        <fullName evidence="1">DUF2256 domain-containing protein</fullName>
    </submittedName>
</protein>
<proteinExistence type="predicted"/>
<organism evidence="1 2">
    <name type="scientific">Pseudomonas emilianonis</name>
    <dbReference type="NCBI Taxonomy" id="2915812"/>
    <lineage>
        <taxon>Bacteria</taxon>
        <taxon>Pseudomonadati</taxon>
        <taxon>Pseudomonadota</taxon>
        <taxon>Gammaproteobacteria</taxon>
        <taxon>Pseudomonadales</taxon>
        <taxon>Pseudomonadaceae</taxon>
        <taxon>Pseudomonas</taxon>
    </lineage>
</organism>
<dbReference type="Pfam" id="PF10013">
    <property type="entry name" value="DUF2256"/>
    <property type="match status" value="1"/>
</dbReference>
<dbReference type="InterPro" id="IPR017136">
    <property type="entry name" value="UCP037205"/>
</dbReference>